<feature type="compositionally biased region" description="Gly residues" evidence="1">
    <location>
        <begin position="612"/>
        <end position="630"/>
    </location>
</feature>
<dbReference type="Pfam" id="PF13779">
    <property type="entry name" value="DUF4175"/>
    <property type="match status" value="1"/>
</dbReference>
<feature type="region of interest" description="Disordered" evidence="1">
    <location>
        <begin position="609"/>
        <end position="631"/>
    </location>
</feature>
<dbReference type="EMBL" id="CP049811">
    <property type="protein sequence ID" value="QIK40393.1"/>
    <property type="molecule type" value="Genomic_DNA"/>
</dbReference>
<reference evidence="3 4" key="1">
    <citation type="submission" date="2020-03" db="EMBL/GenBank/DDBJ databases">
        <title>Complete genome sequence of Monaibacterium sp. ALG8 with diverse plasmids.</title>
        <authorList>
            <person name="Sun C."/>
        </authorList>
    </citation>
    <scope>NUCLEOTIDE SEQUENCE [LARGE SCALE GENOMIC DNA]</scope>
    <source>
        <strain evidence="3 4">ALG8</strain>
    </source>
</reference>
<gene>
    <name evidence="3" type="ORF">G8E03_06190</name>
</gene>
<sequence length="822" mass="89244">MRQTDRQPDPQFDPLHAFRGRLRATRLVIAAERGARAFWPVSTLLLGGYAALRFGGVAWLAGHVGLWPVVAGFALVAALLIAMGLRRFRWPTTGDAIARLDRGTARNLLTTLTDRPAMPTDPAQAAVWSAHMARAQAAAQGVGVPAPNLQVSRQDRYALRLVAATAAMAGVLFVQGTDPGGLGKIGGARAAGPTFEAWATPPAYTGLPTIYLTEREGDLLSLPTGTEIALRAYGEGFELDHSVGSDGTLRQVAPGLNDARLLLNEDGAITLSRGGAQLAKWDFSVSGDQAPTIRFDGDVTRARAGATEVPFAVADDFQVASARMIVTRDLDAVDRRHGLIPDPVTRPDLTVDLDLPSRDQGSGAEVFTRDLSTHPFAGLPVRMVLEATDGAGQTGRSEARELVLPQRAFYDPLARAIVEQRRDLLWAPEENIRRVGQLLRAVSYQPDELNTPDGVTDALRDTIAAIDIARQGTPTLEQIDTLAQQLWDIALMIEDGRLADAAAEMRRAQQRLSQALQDGASDAEIADLMQDLREATREYMRQMAEALQNDPDAQQRAQEQGDDGMEMSRQDIQDLMDRIQELSESGQREEAQRLLDQLAQMMENMQMTLNGQGQGGEPQQGGEGGTGQGGVQDTLRQQQELADRSFEELQRQFREGPGSEGGSGLEGLAETQEALREMLEGSDDGQSSAEAQERLDQAERNMADARDALERGDGRGALDSQAQAMDALREALRALDNKGNDEDAPPREGDPAAEADQQSASRDPLGRPTQNGQALHSGEDMVPEGGSIGSARDLLDEIRRRSGDRDRTVEERDYLRRLLDRF</sequence>
<dbReference type="InterPro" id="IPR012683">
    <property type="entry name" value="CHP02302_TM"/>
</dbReference>
<proteinExistence type="predicted"/>
<keyword evidence="2" id="KW-0472">Membrane</keyword>
<feature type="region of interest" description="Disordered" evidence="1">
    <location>
        <begin position="546"/>
        <end position="566"/>
    </location>
</feature>
<feature type="transmembrane region" description="Helical" evidence="2">
    <location>
        <begin position="37"/>
        <end position="60"/>
    </location>
</feature>
<feature type="compositionally biased region" description="Basic and acidic residues" evidence="1">
    <location>
        <begin position="727"/>
        <end position="750"/>
    </location>
</feature>
<feature type="compositionally biased region" description="Basic and acidic residues" evidence="1">
    <location>
        <begin position="691"/>
        <end position="716"/>
    </location>
</feature>
<feature type="transmembrane region" description="Helical" evidence="2">
    <location>
        <begin position="157"/>
        <end position="174"/>
    </location>
</feature>
<accession>A0A6G7VJW9</accession>
<keyword evidence="2" id="KW-1133">Transmembrane helix</keyword>
<dbReference type="AlphaFoldDB" id="A0A6G7VJW9"/>
<feature type="region of interest" description="Disordered" evidence="1">
    <location>
        <begin position="654"/>
        <end position="793"/>
    </location>
</feature>
<keyword evidence="4" id="KW-1185">Reference proteome</keyword>
<dbReference type="Proteomes" id="UP000500791">
    <property type="component" value="Chromosome"/>
</dbReference>
<evidence type="ECO:0000313" key="3">
    <source>
        <dbReference type="EMBL" id="QIK40393.1"/>
    </source>
</evidence>
<name>A0A6G7VJW9_9RHOB</name>
<evidence type="ECO:0000313" key="4">
    <source>
        <dbReference type="Proteomes" id="UP000500791"/>
    </source>
</evidence>
<evidence type="ECO:0000256" key="2">
    <source>
        <dbReference type="SAM" id="Phobius"/>
    </source>
</evidence>
<protein>
    <submittedName>
        <fullName evidence="3">DUF4175 domain-containing protein</fullName>
    </submittedName>
</protein>
<evidence type="ECO:0000256" key="1">
    <source>
        <dbReference type="SAM" id="MobiDB-lite"/>
    </source>
</evidence>
<keyword evidence="2" id="KW-0812">Transmembrane</keyword>
<feature type="transmembrane region" description="Helical" evidence="2">
    <location>
        <begin position="66"/>
        <end position="85"/>
    </location>
</feature>
<dbReference type="KEGG" id="mon:G8E03_06190"/>
<dbReference type="RefSeq" id="WP_166189813.1">
    <property type="nucleotide sequence ID" value="NZ_CP049811.1"/>
</dbReference>
<organism evidence="3 4">
    <name type="scientific">Pontivivens nitratireducens</name>
    <dbReference type="NCBI Taxonomy" id="2758038"/>
    <lineage>
        <taxon>Bacteria</taxon>
        <taxon>Pseudomonadati</taxon>
        <taxon>Pseudomonadota</taxon>
        <taxon>Alphaproteobacteria</taxon>
        <taxon>Rhodobacterales</taxon>
        <taxon>Paracoccaceae</taxon>
        <taxon>Pontivivens</taxon>
    </lineage>
</organism>